<dbReference type="KEGG" id="btw:BF38_6273"/>
<proteinExistence type="predicted"/>
<reference evidence="3 5" key="2">
    <citation type="submission" date="2020-05" db="EMBL/GenBank/DDBJ databases">
        <title>FDA dAtabase for Regulatory Grade micrObial Sequences (FDA-ARGOS): Supporting development and validation of Infectious Disease Dx tests.</title>
        <authorList>
            <person name="Nelson B."/>
            <person name="Plummer A."/>
            <person name="Tallon L."/>
            <person name="Sadzewicz L."/>
            <person name="Zhao X."/>
            <person name="Vavikolanu K."/>
            <person name="Mehta A."/>
            <person name="Aluvathingal J."/>
            <person name="Nadendla S."/>
            <person name="Myers T."/>
            <person name="Yan Y."/>
            <person name="Sichtig H."/>
        </authorList>
    </citation>
    <scope>NUCLEOTIDE SEQUENCE [LARGE SCALE GENOMIC DNA]</scope>
    <source>
        <strain evidence="3 5">FDAARGOS_795</strain>
        <plasmid evidence="3 5">unnamed2</plasmid>
    </source>
</reference>
<evidence type="ECO:0000259" key="1">
    <source>
        <dbReference type="Pfam" id="PF20037"/>
    </source>
</evidence>
<protein>
    <recommendedName>
        <fullName evidence="1">DUF6440 domain-containing protein</fullName>
    </recommendedName>
</protein>
<evidence type="ECO:0000313" key="3">
    <source>
        <dbReference type="EMBL" id="QKH22544.1"/>
    </source>
</evidence>
<dbReference type="InterPro" id="IPR045515">
    <property type="entry name" value="DUF6440"/>
</dbReference>
<evidence type="ECO:0000313" key="4">
    <source>
        <dbReference type="Proteomes" id="UP000031876"/>
    </source>
</evidence>
<dbReference type="Proteomes" id="UP000031876">
    <property type="component" value="Plasmid 4"/>
</dbReference>
<dbReference type="AlphaFoldDB" id="A0A0B5NNP9"/>
<sequence>MKKFLLVFALIGLVGCAVDKSDVAGNSEALQKISSDKEDIRVFVDKETGCEYLYRNRFTGGNATYSGMTIRLDEQGKAKGCKKISEQNNK</sequence>
<keyword evidence="3" id="KW-0614">Plasmid</keyword>
<geneLocation type="plasmid" evidence="3 5">
    <name>unnamed2</name>
</geneLocation>
<feature type="domain" description="DUF6440" evidence="1">
    <location>
        <begin position="34"/>
        <end position="77"/>
    </location>
</feature>
<geneLocation type="plasmid" evidence="2 4">
    <name>4</name>
</geneLocation>
<dbReference type="EMBL" id="CP009333">
    <property type="protein sequence ID" value="AJG73743.1"/>
    <property type="molecule type" value="Genomic_DNA"/>
</dbReference>
<dbReference type="Pfam" id="PF20037">
    <property type="entry name" value="DUF6440"/>
    <property type="match status" value="1"/>
</dbReference>
<name>A0A0B5NNP9_BACTU</name>
<gene>
    <name evidence="2" type="ORF">BF38_6273</name>
    <name evidence="3" type="ORF">FOC89_00730</name>
</gene>
<dbReference type="EMBL" id="CP053978">
    <property type="protein sequence ID" value="QKH22544.1"/>
    <property type="molecule type" value="Genomic_DNA"/>
</dbReference>
<reference evidence="2 4" key="1">
    <citation type="journal article" date="2015" name="Genome Announc.">
        <title>Complete genome sequences for 35 biothreat assay-relevant bacillus species.</title>
        <authorList>
            <person name="Johnson S.L."/>
            <person name="Daligault H.E."/>
            <person name="Davenport K.W."/>
            <person name="Jaissle J."/>
            <person name="Frey K.G."/>
            <person name="Ladner J.T."/>
            <person name="Broomall S.M."/>
            <person name="Bishop-Lilly K.A."/>
            <person name="Bruce D.C."/>
            <person name="Gibbons H.S."/>
            <person name="Coyne S.R."/>
            <person name="Lo C.C."/>
            <person name="Meincke L."/>
            <person name="Munk A.C."/>
            <person name="Koroleva G.I."/>
            <person name="Rosenzweig C.N."/>
            <person name="Palacios G.F."/>
            <person name="Redden C.L."/>
            <person name="Minogue T.D."/>
            <person name="Chain P.S."/>
        </authorList>
    </citation>
    <scope>NUCLEOTIDE SEQUENCE [LARGE SCALE GENOMIC DNA]</scope>
    <source>
        <strain evidence="2 4">HD1011</strain>
        <plasmid evidence="2 4">4</plasmid>
    </source>
</reference>
<evidence type="ECO:0000313" key="5">
    <source>
        <dbReference type="Proteomes" id="UP000501107"/>
    </source>
</evidence>
<evidence type="ECO:0000313" key="2">
    <source>
        <dbReference type="EMBL" id="AJG73743.1"/>
    </source>
</evidence>
<dbReference type="PROSITE" id="PS51257">
    <property type="entry name" value="PROKAR_LIPOPROTEIN"/>
    <property type="match status" value="1"/>
</dbReference>
<dbReference type="Proteomes" id="UP000501107">
    <property type="component" value="Plasmid unnamed2"/>
</dbReference>
<accession>A0A0B5NNP9</accession>
<organism evidence="3 5">
    <name type="scientific">Bacillus thuringiensis</name>
    <dbReference type="NCBI Taxonomy" id="1428"/>
    <lineage>
        <taxon>Bacteria</taxon>
        <taxon>Bacillati</taxon>
        <taxon>Bacillota</taxon>
        <taxon>Bacilli</taxon>
        <taxon>Bacillales</taxon>
        <taxon>Bacillaceae</taxon>
        <taxon>Bacillus</taxon>
        <taxon>Bacillus cereus group</taxon>
    </lineage>
</organism>
<dbReference type="RefSeq" id="WP_000714145.1">
    <property type="nucleotide sequence ID" value="NZ_CP009333.1"/>
</dbReference>